<feature type="domain" description="HNH nuclease" evidence="3">
    <location>
        <begin position="288"/>
        <end position="339"/>
    </location>
</feature>
<keyword evidence="5" id="KW-1185">Reference proteome</keyword>
<sequence>MFDGAVVAELSDGELCTRVVGYAGQMAALTARFLELLAEFDRRRAWSGEGIVSCAQWLSWRVGLSLRTAHDHVRVAHALSELPMIAAAFAAGRLTYSKVRALIRVATPERDAELLNLAMNATAAQVERRWRWNDDGTLSVTLRLSPLDGARFLAGAVRAEYERTRVDGDPDVPPNAPSHDEPCPPQRRDLWRHVPAEIAPAVIAMADTIHDLVDIPETAPGAEILIHTHDDVVAGVAPVVDAYLDDGPAMADAELDEARCGAAVRDIRSRRDGAILWWGRKRRVPNAALVRIITQRDRGCRHPGCGRTRYLHIHHVRAWSAGGRTDPDNLILLCSTHHRALHRGEFSITALALQQFSFHRPDGTLIDTAPPVTAPTSWTPDPTISATATTPTAGGRLDLGYTTEVLTAICAWKAQHSSMVQAA</sequence>
<dbReference type="SMART" id="SM00507">
    <property type="entry name" value="HNHc"/>
    <property type="match status" value="1"/>
</dbReference>
<gene>
    <name evidence="4" type="ORF">GS4_03_00260</name>
</gene>
<accession>M0QD82</accession>
<comment type="caution">
    <text evidence="4">The sequence shown here is derived from an EMBL/GenBank/DDBJ whole genome shotgun (WGS) entry which is preliminary data.</text>
</comment>
<evidence type="ECO:0000259" key="3">
    <source>
        <dbReference type="SMART" id="SM00507"/>
    </source>
</evidence>
<dbReference type="AlphaFoldDB" id="M0QD82"/>
<dbReference type="InterPro" id="IPR002711">
    <property type="entry name" value="HNH"/>
</dbReference>
<protein>
    <recommendedName>
        <fullName evidence="3">HNH nuclease domain-containing protein</fullName>
    </recommendedName>
</protein>
<feature type="region of interest" description="Disordered" evidence="2">
    <location>
        <begin position="165"/>
        <end position="184"/>
    </location>
</feature>
<dbReference type="EMBL" id="BANX01000003">
    <property type="protein sequence ID" value="GAC66578.1"/>
    <property type="molecule type" value="Genomic_DNA"/>
</dbReference>
<dbReference type="Pfam" id="PF02720">
    <property type="entry name" value="DUF222"/>
    <property type="match status" value="1"/>
</dbReference>
<dbReference type="eggNOG" id="COG1403">
    <property type="taxonomic scope" value="Bacteria"/>
</dbReference>
<dbReference type="GO" id="GO:0008270">
    <property type="term" value="F:zinc ion binding"/>
    <property type="evidence" value="ECO:0007669"/>
    <property type="project" value="InterPro"/>
</dbReference>
<dbReference type="GO" id="GO:0004519">
    <property type="term" value="F:endonuclease activity"/>
    <property type="evidence" value="ECO:0007669"/>
    <property type="project" value="InterPro"/>
</dbReference>
<dbReference type="InterPro" id="IPR003615">
    <property type="entry name" value="HNH_nuc"/>
</dbReference>
<dbReference type="Pfam" id="PF01844">
    <property type="entry name" value="HNH"/>
    <property type="match status" value="1"/>
</dbReference>
<evidence type="ECO:0000313" key="4">
    <source>
        <dbReference type="EMBL" id="GAC66578.1"/>
    </source>
</evidence>
<dbReference type="InterPro" id="IPR003870">
    <property type="entry name" value="DUF222"/>
</dbReference>
<name>M0QD82_9ACTN</name>
<dbReference type="Proteomes" id="UP000011666">
    <property type="component" value="Unassembled WGS sequence"/>
</dbReference>
<evidence type="ECO:0000256" key="2">
    <source>
        <dbReference type="SAM" id="MobiDB-lite"/>
    </source>
</evidence>
<dbReference type="RefSeq" id="WP_007616932.1">
    <property type="nucleotide sequence ID" value="NZ_BANX01000003.1"/>
</dbReference>
<evidence type="ECO:0000313" key="5">
    <source>
        <dbReference type="Proteomes" id="UP000011666"/>
    </source>
</evidence>
<dbReference type="GO" id="GO:0003676">
    <property type="term" value="F:nucleic acid binding"/>
    <property type="evidence" value="ECO:0007669"/>
    <property type="project" value="InterPro"/>
</dbReference>
<comment type="similarity">
    <text evidence="1">Belongs to the Rv1128c/1148c/1588c/1702c/1945/3466 family.</text>
</comment>
<proteinExistence type="inferred from homology"/>
<organism evidence="4 5">
    <name type="scientific">Gordonia soli NBRC 108243</name>
    <dbReference type="NCBI Taxonomy" id="1223545"/>
    <lineage>
        <taxon>Bacteria</taxon>
        <taxon>Bacillati</taxon>
        <taxon>Actinomycetota</taxon>
        <taxon>Actinomycetes</taxon>
        <taxon>Mycobacteriales</taxon>
        <taxon>Gordoniaceae</taxon>
        <taxon>Gordonia</taxon>
    </lineage>
</organism>
<dbReference type="Gene3D" id="1.10.30.50">
    <property type="match status" value="1"/>
</dbReference>
<dbReference type="STRING" id="1223545.GS4_03_00260"/>
<evidence type="ECO:0000256" key="1">
    <source>
        <dbReference type="ARBA" id="ARBA00023450"/>
    </source>
</evidence>
<reference evidence="4 5" key="1">
    <citation type="submission" date="2013-01" db="EMBL/GenBank/DDBJ databases">
        <title>Whole genome shotgun sequence of Gordonia soli NBRC 108243.</title>
        <authorList>
            <person name="Isaki-Nakamura S."/>
            <person name="Hosoyama A."/>
            <person name="Tsuchikane K."/>
            <person name="Ando Y."/>
            <person name="Baba S."/>
            <person name="Ohji S."/>
            <person name="Hamada M."/>
            <person name="Tamura T."/>
            <person name="Yamazoe A."/>
            <person name="Yamazaki S."/>
            <person name="Fujita N."/>
        </authorList>
    </citation>
    <scope>NUCLEOTIDE SEQUENCE [LARGE SCALE GENOMIC DNA]</scope>
    <source>
        <strain evidence="4 5">NBRC 108243</strain>
    </source>
</reference>
<dbReference type="CDD" id="cd00085">
    <property type="entry name" value="HNHc"/>
    <property type="match status" value="1"/>
</dbReference>